<feature type="compositionally biased region" description="Pro residues" evidence="19">
    <location>
        <begin position="454"/>
        <end position="463"/>
    </location>
</feature>
<dbReference type="SUPFAM" id="SSF103243">
    <property type="entry name" value="KA1-like"/>
    <property type="match status" value="1"/>
</dbReference>
<dbReference type="GO" id="GO:0005737">
    <property type="term" value="C:cytoplasm"/>
    <property type="evidence" value="ECO:0007669"/>
    <property type="project" value="TreeGrafter"/>
</dbReference>
<dbReference type="InterPro" id="IPR028375">
    <property type="entry name" value="KA1/Ssp2_C"/>
</dbReference>
<dbReference type="PANTHER" id="PTHR24346:SF30">
    <property type="entry name" value="MATERNAL EMBRYONIC LEUCINE ZIPPER KINASE"/>
    <property type="match status" value="1"/>
</dbReference>
<feature type="compositionally biased region" description="Polar residues" evidence="19">
    <location>
        <begin position="514"/>
        <end position="528"/>
    </location>
</feature>
<dbReference type="InterPro" id="IPR017441">
    <property type="entry name" value="Protein_kinase_ATP_BS"/>
</dbReference>
<keyword evidence="8" id="KW-0808">Transferase</keyword>
<evidence type="ECO:0000256" key="17">
    <source>
        <dbReference type="ARBA" id="ARBA00048679"/>
    </source>
</evidence>
<evidence type="ECO:0000256" key="6">
    <source>
        <dbReference type="ARBA" id="ARBA00022527"/>
    </source>
</evidence>
<evidence type="ECO:0000256" key="18">
    <source>
        <dbReference type="PROSITE-ProRule" id="PRU10141"/>
    </source>
</evidence>
<dbReference type="FunFam" id="3.30.200.20:FF:000003">
    <property type="entry name" value="Non-specific serine/threonine protein kinase"/>
    <property type="match status" value="1"/>
</dbReference>
<dbReference type="FunFam" id="3.30.310.80:FF:000011">
    <property type="entry name" value="Non-specific serine/threonine protein kinase"/>
    <property type="match status" value="1"/>
</dbReference>
<evidence type="ECO:0000313" key="23">
    <source>
        <dbReference type="Proteomes" id="UP001374579"/>
    </source>
</evidence>
<evidence type="ECO:0000256" key="4">
    <source>
        <dbReference type="ARBA" id="ARBA00017168"/>
    </source>
</evidence>
<gene>
    <name evidence="22" type="ORF">V1264_011217</name>
</gene>
<dbReference type="PROSITE" id="PS00108">
    <property type="entry name" value="PROTEIN_KINASE_ST"/>
    <property type="match status" value="1"/>
</dbReference>
<dbReference type="InterPro" id="IPR000719">
    <property type="entry name" value="Prot_kinase_dom"/>
</dbReference>
<dbReference type="CDD" id="cd14341">
    <property type="entry name" value="UBA_MELK"/>
    <property type="match status" value="1"/>
</dbReference>
<evidence type="ECO:0000256" key="3">
    <source>
        <dbReference type="ARBA" id="ARBA00012513"/>
    </source>
</evidence>
<proteinExistence type="inferred from homology"/>
<dbReference type="InterPro" id="IPR034673">
    <property type="entry name" value="MELK"/>
</dbReference>
<dbReference type="GO" id="GO:0005886">
    <property type="term" value="C:plasma membrane"/>
    <property type="evidence" value="ECO:0007669"/>
    <property type="project" value="UniProtKB-SubCell"/>
</dbReference>
<comment type="similarity">
    <text evidence="2">Belongs to the protein kinase superfamily. CAMK Ser/Thr protein kinase family. SNF1 subfamily.</text>
</comment>
<dbReference type="EMBL" id="JBAMIC010000002">
    <property type="protein sequence ID" value="KAK7111612.1"/>
    <property type="molecule type" value="Genomic_DNA"/>
</dbReference>
<dbReference type="Gene3D" id="3.30.310.80">
    <property type="entry name" value="Kinase associated domain 1, KA1"/>
    <property type="match status" value="1"/>
</dbReference>
<dbReference type="InterPro" id="IPR001772">
    <property type="entry name" value="KA1_dom"/>
</dbReference>
<dbReference type="CDD" id="cd12198">
    <property type="entry name" value="MELK_C"/>
    <property type="match status" value="1"/>
</dbReference>
<keyword evidence="11" id="KW-0418">Kinase</keyword>
<keyword evidence="6" id="KW-0723">Serine/threonine-protein kinase</keyword>
<evidence type="ECO:0000256" key="9">
    <source>
        <dbReference type="ARBA" id="ARBA00022703"/>
    </source>
</evidence>
<dbReference type="PROSITE" id="PS50011">
    <property type="entry name" value="PROTEIN_KINASE_DOM"/>
    <property type="match status" value="1"/>
</dbReference>
<evidence type="ECO:0000256" key="10">
    <source>
        <dbReference type="ARBA" id="ARBA00022741"/>
    </source>
</evidence>
<sequence length="703" mass="79697">MSSTYPELKGFYHLRETIGSGGFAKVKLAYHALTGEKVAIKIMDKKALGEDLPRVKTEIAAMQELCHQHICKLYQVIETDDRFYMILEYCPEGELFDYIVSKDRLEEEEARIFFRQIVAAVAYIHKNGYAHRDLKPENLLLDEDQNLKLIDFGLCAKPKGGMDNHLTTCCGSPAYAAPELISGLEYLGSEADIWSMGVLLYALMCGYLPFDDEKLSQLYRKIKNGKYEVPEWLGQETSELLAHMLQTDPKRRINILELIEHPWLNHGFNVPVEWSSKYKRTLDEDCITELAVHYGKGRTQMESVVTKWKYDYLTATYFLLLEKKMKGRPVRLLHRPAVSRNTPNPKVRNMCLENDGTYVELSRSPVILMPQDQNCPTPKERLVFTPSEKSTSRETSPRKDERVRGRARERLDFGESEPRSSREPQKTREEPEKVTEDKENFAVPRSPGKRQPKTPGPKAPAPRTPGGTPSQKTVVTPAQRAVGTPQSSSRGKSPIMKKHLQQLASLDDSVFSPHKSTGVGSTLSPSRSYDSQLHNLVADSPKPIKDSNKQASRSVDDALYSAHLSTPGSCGKSRKNSKGSVFGSLERMINMLTPKKQRGSTCEGPRKVKALHNVFRTTEENADYVMNVLRNTIEEMCIPYKQSDYTLRCTVMDDWGRVQLAFDLEVCAMPKTAFMGVARKRVKGDTWHYKRLCKDIVLTSKLC</sequence>
<evidence type="ECO:0000256" key="19">
    <source>
        <dbReference type="SAM" id="MobiDB-lite"/>
    </source>
</evidence>
<evidence type="ECO:0000256" key="12">
    <source>
        <dbReference type="ARBA" id="ARBA00022840"/>
    </source>
</evidence>
<keyword evidence="12 18" id="KW-0067">ATP-binding</keyword>
<keyword evidence="7" id="KW-0597">Phosphoprotein</keyword>
<dbReference type="Pfam" id="PF00069">
    <property type="entry name" value="Pkinase"/>
    <property type="match status" value="1"/>
</dbReference>
<feature type="binding site" evidence="18">
    <location>
        <position position="41"/>
    </location>
    <ligand>
        <name>ATP</name>
        <dbReference type="ChEBI" id="CHEBI:30616"/>
    </ligand>
</feature>
<comment type="caution">
    <text evidence="22">The sequence shown here is derived from an EMBL/GenBank/DDBJ whole genome shotgun (WGS) entry which is preliminary data.</text>
</comment>
<dbReference type="GO" id="GO:0004674">
    <property type="term" value="F:protein serine/threonine kinase activity"/>
    <property type="evidence" value="ECO:0007669"/>
    <property type="project" value="UniProtKB-KW"/>
</dbReference>
<keyword evidence="5" id="KW-1003">Cell membrane</keyword>
<evidence type="ECO:0000256" key="16">
    <source>
        <dbReference type="ARBA" id="ARBA00047899"/>
    </source>
</evidence>
<dbReference type="EC" id="2.7.11.1" evidence="3"/>
<feature type="region of interest" description="Disordered" evidence="19">
    <location>
        <begin position="369"/>
        <end position="495"/>
    </location>
</feature>
<comment type="subcellular location">
    <subcellularLocation>
        <location evidence="1">Cell membrane</location>
        <topology evidence="1">Peripheral membrane protein</topology>
    </subcellularLocation>
</comment>
<reference evidence="22 23" key="1">
    <citation type="submission" date="2024-02" db="EMBL/GenBank/DDBJ databases">
        <title>Chromosome-scale genome assembly of the rough periwinkle Littorina saxatilis.</title>
        <authorList>
            <person name="De Jode A."/>
            <person name="Faria R."/>
            <person name="Formenti G."/>
            <person name="Sims Y."/>
            <person name="Smith T.P."/>
            <person name="Tracey A."/>
            <person name="Wood J.M.D."/>
            <person name="Zagrodzka Z.B."/>
            <person name="Johannesson K."/>
            <person name="Butlin R.K."/>
            <person name="Leder E.H."/>
        </authorList>
    </citation>
    <scope>NUCLEOTIDE SEQUENCE [LARGE SCALE GENOMIC DNA]</scope>
    <source>
        <strain evidence="22">Snail1</strain>
        <tissue evidence="22">Muscle</tissue>
    </source>
</reference>
<name>A0AAN9BU78_9CAEN</name>
<dbReference type="PANTHER" id="PTHR24346">
    <property type="entry name" value="MAP/MICROTUBULE AFFINITY-REGULATING KINASE"/>
    <property type="match status" value="1"/>
</dbReference>
<comment type="catalytic activity">
    <reaction evidence="16">
        <text>L-threonyl-[protein] + ATP = O-phospho-L-threonyl-[protein] + ADP + H(+)</text>
        <dbReference type="Rhea" id="RHEA:46608"/>
        <dbReference type="Rhea" id="RHEA-COMP:11060"/>
        <dbReference type="Rhea" id="RHEA-COMP:11605"/>
        <dbReference type="ChEBI" id="CHEBI:15378"/>
        <dbReference type="ChEBI" id="CHEBI:30013"/>
        <dbReference type="ChEBI" id="CHEBI:30616"/>
        <dbReference type="ChEBI" id="CHEBI:61977"/>
        <dbReference type="ChEBI" id="CHEBI:456216"/>
        <dbReference type="EC" id="2.7.11.1"/>
    </reaction>
</comment>
<comment type="catalytic activity">
    <reaction evidence="17">
        <text>L-seryl-[protein] + ATP = O-phospho-L-seryl-[protein] + ADP + H(+)</text>
        <dbReference type="Rhea" id="RHEA:17989"/>
        <dbReference type="Rhea" id="RHEA-COMP:9863"/>
        <dbReference type="Rhea" id="RHEA-COMP:11604"/>
        <dbReference type="ChEBI" id="CHEBI:15378"/>
        <dbReference type="ChEBI" id="CHEBI:29999"/>
        <dbReference type="ChEBI" id="CHEBI:30616"/>
        <dbReference type="ChEBI" id="CHEBI:83421"/>
        <dbReference type="ChEBI" id="CHEBI:456216"/>
        <dbReference type="EC" id="2.7.11.1"/>
    </reaction>
</comment>
<dbReference type="InterPro" id="IPR048637">
    <property type="entry name" value="MELK_UBA"/>
</dbReference>
<dbReference type="SUPFAM" id="SSF56112">
    <property type="entry name" value="Protein kinase-like (PK-like)"/>
    <property type="match status" value="1"/>
</dbReference>
<keyword evidence="9" id="KW-0053">Apoptosis</keyword>
<keyword evidence="13" id="KW-0446">Lipid-binding</keyword>
<keyword evidence="23" id="KW-1185">Reference proteome</keyword>
<evidence type="ECO:0000313" key="22">
    <source>
        <dbReference type="EMBL" id="KAK7111612.1"/>
    </source>
</evidence>
<evidence type="ECO:0000259" key="21">
    <source>
        <dbReference type="PROSITE" id="PS50032"/>
    </source>
</evidence>
<feature type="compositionally biased region" description="Polar residues" evidence="19">
    <location>
        <begin position="467"/>
        <end position="476"/>
    </location>
</feature>
<feature type="compositionally biased region" description="Basic and acidic residues" evidence="19">
    <location>
        <begin position="390"/>
        <end position="440"/>
    </location>
</feature>
<dbReference type="CDD" id="cd14078">
    <property type="entry name" value="STKc_MELK"/>
    <property type="match status" value="1"/>
</dbReference>
<dbReference type="AlphaFoldDB" id="A0AAN9BU78"/>
<dbReference type="GO" id="GO:0005524">
    <property type="term" value="F:ATP binding"/>
    <property type="evidence" value="ECO:0007669"/>
    <property type="project" value="UniProtKB-UniRule"/>
</dbReference>
<evidence type="ECO:0000256" key="14">
    <source>
        <dbReference type="ARBA" id="ARBA00023136"/>
    </source>
</evidence>
<dbReference type="PROSITE" id="PS50032">
    <property type="entry name" value="KA1"/>
    <property type="match status" value="1"/>
</dbReference>
<dbReference type="GO" id="GO:0035556">
    <property type="term" value="P:intracellular signal transduction"/>
    <property type="evidence" value="ECO:0007669"/>
    <property type="project" value="TreeGrafter"/>
</dbReference>
<feature type="domain" description="KA1" evidence="21">
    <location>
        <begin position="653"/>
        <end position="702"/>
    </location>
</feature>
<dbReference type="InterPro" id="IPR011009">
    <property type="entry name" value="Kinase-like_dom_sf"/>
</dbReference>
<feature type="region of interest" description="Disordered" evidence="19">
    <location>
        <begin position="507"/>
        <end position="528"/>
    </location>
</feature>
<keyword evidence="14" id="KW-0472">Membrane</keyword>
<dbReference type="PROSITE" id="PS00107">
    <property type="entry name" value="PROTEIN_KINASE_ATP"/>
    <property type="match status" value="1"/>
</dbReference>
<evidence type="ECO:0000256" key="1">
    <source>
        <dbReference type="ARBA" id="ARBA00004202"/>
    </source>
</evidence>
<feature type="domain" description="Protein kinase" evidence="20">
    <location>
        <begin position="12"/>
        <end position="264"/>
    </location>
</feature>
<evidence type="ECO:0000256" key="5">
    <source>
        <dbReference type="ARBA" id="ARBA00022475"/>
    </source>
</evidence>
<dbReference type="Gene3D" id="1.10.510.10">
    <property type="entry name" value="Transferase(Phosphotransferase) domain 1"/>
    <property type="match status" value="1"/>
</dbReference>
<dbReference type="InterPro" id="IPR008271">
    <property type="entry name" value="Ser/Thr_kinase_AS"/>
</dbReference>
<organism evidence="22 23">
    <name type="scientific">Littorina saxatilis</name>
    <dbReference type="NCBI Taxonomy" id="31220"/>
    <lineage>
        <taxon>Eukaryota</taxon>
        <taxon>Metazoa</taxon>
        <taxon>Spiralia</taxon>
        <taxon>Lophotrochozoa</taxon>
        <taxon>Mollusca</taxon>
        <taxon>Gastropoda</taxon>
        <taxon>Caenogastropoda</taxon>
        <taxon>Littorinimorpha</taxon>
        <taxon>Littorinoidea</taxon>
        <taxon>Littorinidae</taxon>
        <taxon>Littorina</taxon>
    </lineage>
</organism>
<keyword evidence="10 18" id="KW-0547">Nucleotide-binding</keyword>
<evidence type="ECO:0000256" key="11">
    <source>
        <dbReference type="ARBA" id="ARBA00022777"/>
    </source>
</evidence>
<evidence type="ECO:0000256" key="7">
    <source>
        <dbReference type="ARBA" id="ARBA00022553"/>
    </source>
</evidence>
<protein>
    <recommendedName>
        <fullName evidence="4">Maternal embryonic leucine zipper kinase</fullName>
        <ecNumber evidence="3">2.7.11.1</ecNumber>
    </recommendedName>
</protein>
<evidence type="ECO:0000256" key="2">
    <source>
        <dbReference type="ARBA" id="ARBA00006234"/>
    </source>
</evidence>
<evidence type="ECO:0000256" key="13">
    <source>
        <dbReference type="ARBA" id="ARBA00023121"/>
    </source>
</evidence>
<dbReference type="FunFam" id="1.10.510.10:FF:000901">
    <property type="entry name" value="Maternal embryonic leucine zipper kinase"/>
    <property type="match status" value="1"/>
</dbReference>
<dbReference type="Pfam" id="PF02149">
    <property type="entry name" value="KA1"/>
    <property type="match status" value="1"/>
</dbReference>
<dbReference type="GO" id="GO:0006915">
    <property type="term" value="P:apoptotic process"/>
    <property type="evidence" value="ECO:0007669"/>
    <property type="project" value="UniProtKB-KW"/>
</dbReference>
<keyword evidence="15" id="KW-0131">Cell cycle</keyword>
<dbReference type="GO" id="GO:0008289">
    <property type="term" value="F:lipid binding"/>
    <property type="evidence" value="ECO:0007669"/>
    <property type="project" value="UniProtKB-KW"/>
</dbReference>
<evidence type="ECO:0000259" key="20">
    <source>
        <dbReference type="PROSITE" id="PS50011"/>
    </source>
</evidence>
<dbReference type="Pfam" id="PF21594">
    <property type="entry name" value="UBA_MELK"/>
    <property type="match status" value="1"/>
</dbReference>
<dbReference type="Proteomes" id="UP001374579">
    <property type="component" value="Unassembled WGS sequence"/>
</dbReference>
<accession>A0AAN9BU78</accession>
<evidence type="ECO:0000256" key="15">
    <source>
        <dbReference type="ARBA" id="ARBA00023306"/>
    </source>
</evidence>
<dbReference type="SMART" id="SM00220">
    <property type="entry name" value="S_TKc"/>
    <property type="match status" value="1"/>
</dbReference>
<evidence type="ECO:0000256" key="8">
    <source>
        <dbReference type="ARBA" id="ARBA00022679"/>
    </source>
</evidence>